<evidence type="ECO:0000259" key="3">
    <source>
        <dbReference type="Pfam" id="PF05065"/>
    </source>
</evidence>
<sequence length="424" mass="45285">MDIDIDRLPADRGPVASPETKAGPEARLTLDDFMRTFEAYKQVNDARLGQIERRGAADPLTEDRLARIDATLIEHQRRVDELALKGARPAFGRDAADEPAGREHKAAFDAYVRKGDATGLLAVERKALSVGAAPDGGYLVPPEVEHEIGRRLADVSPIRAIAGSRTVSASVYKKPFMTAGPTVGWIGETEARPQTATPALAELSFPTMELYAMPAATATLLDDAMVDIEAWLASEVDQAFAEQEGAAFVSGDGVNKPKGFLAYPTVANAAWSWGSIGVVASGAAGAFPASHPADVLIDLADALRAGYRRNAVFVMNRRTESTVRKFKDSTGQYLWSPGLAAGQPATLLGHPVVVDDAMPDIAAGALAIAFGDFRRGYLVVDRAGVRVLRDPYSAKPYVLFYTTKRVGGGVQDFDAIKLLKFAAS</sequence>
<dbReference type="SUPFAM" id="SSF56563">
    <property type="entry name" value="Major capsid protein gp5"/>
    <property type="match status" value="1"/>
</dbReference>
<protein>
    <submittedName>
        <fullName evidence="4">Phage major capsid protein</fullName>
    </submittedName>
</protein>
<dbReference type="Pfam" id="PF05065">
    <property type="entry name" value="Phage_capsid"/>
    <property type="match status" value="1"/>
</dbReference>
<gene>
    <name evidence="4" type="ORF">PQJ73_17985</name>
</gene>
<evidence type="ECO:0000256" key="1">
    <source>
        <dbReference type="ARBA" id="ARBA00004328"/>
    </source>
</evidence>
<dbReference type="Gene3D" id="3.30.2320.10">
    <property type="entry name" value="hypothetical protein PF0899 domain"/>
    <property type="match status" value="1"/>
</dbReference>
<evidence type="ECO:0000256" key="2">
    <source>
        <dbReference type="SAM" id="MobiDB-lite"/>
    </source>
</evidence>
<feature type="region of interest" description="Disordered" evidence="2">
    <location>
        <begin position="1"/>
        <end position="23"/>
    </location>
</feature>
<reference evidence="4" key="2">
    <citation type="submission" date="2023-02" db="EMBL/GenBank/DDBJ databases">
        <authorList>
            <person name="Rayyan A."/>
            <person name="Meyer T."/>
            <person name="Kyndt J.A."/>
        </authorList>
    </citation>
    <scope>NUCLEOTIDE SEQUENCE</scope>
    <source>
        <strain evidence="4">DSM 9987</strain>
    </source>
</reference>
<comment type="caution">
    <text evidence="4">The sequence shown here is derived from an EMBL/GenBank/DDBJ whole genome shotgun (WGS) entry which is preliminary data.</text>
</comment>
<reference evidence="4" key="1">
    <citation type="journal article" date="2023" name="Microbiol Resour">
        <title>Genome Sequences of Rhodoplanes serenus and Two Thermotolerant Strains, Rhodoplanes tepidamans and 'Rhodoplanes cryptolactis,' Further Refine the Genus.</title>
        <authorList>
            <person name="Rayyan A.A."/>
            <person name="Kyndt J.A."/>
        </authorList>
    </citation>
    <scope>NUCLEOTIDE SEQUENCE</scope>
    <source>
        <strain evidence="4">DSM 9987</strain>
    </source>
</reference>
<comment type="subcellular location">
    <subcellularLocation>
        <location evidence="1">Virion</location>
    </subcellularLocation>
</comment>
<organism evidence="4 5">
    <name type="scientific">Rhodoplanes tepidamans</name>
    <name type="common">Rhodoplanes cryptolactis</name>
    <dbReference type="NCBI Taxonomy" id="200616"/>
    <lineage>
        <taxon>Bacteria</taxon>
        <taxon>Pseudomonadati</taxon>
        <taxon>Pseudomonadota</taxon>
        <taxon>Alphaproteobacteria</taxon>
        <taxon>Hyphomicrobiales</taxon>
        <taxon>Nitrobacteraceae</taxon>
        <taxon>Rhodoplanes</taxon>
    </lineage>
</organism>
<evidence type="ECO:0000313" key="5">
    <source>
        <dbReference type="Proteomes" id="UP001165652"/>
    </source>
</evidence>
<feature type="domain" description="Phage capsid-like C-terminal" evidence="3">
    <location>
        <begin position="136"/>
        <end position="421"/>
    </location>
</feature>
<dbReference type="InterPro" id="IPR054612">
    <property type="entry name" value="Phage_capsid-like_C"/>
</dbReference>
<evidence type="ECO:0000313" key="4">
    <source>
        <dbReference type="EMBL" id="MDC7787583.1"/>
    </source>
</evidence>
<keyword evidence="5" id="KW-1185">Reference proteome</keyword>
<dbReference type="InterPro" id="IPR024455">
    <property type="entry name" value="Phage_capsid"/>
</dbReference>
<accession>A0ABT5JDJ3</accession>
<proteinExistence type="predicted"/>
<name>A0ABT5JDJ3_RHOTP</name>
<dbReference type="Proteomes" id="UP001165652">
    <property type="component" value="Unassembled WGS sequence"/>
</dbReference>
<dbReference type="EMBL" id="JAQQLI010000029">
    <property type="protein sequence ID" value="MDC7787583.1"/>
    <property type="molecule type" value="Genomic_DNA"/>
</dbReference>
<dbReference type="NCBIfam" id="TIGR01554">
    <property type="entry name" value="major_cap_HK97"/>
    <property type="match status" value="1"/>
</dbReference>
<feature type="compositionally biased region" description="Basic and acidic residues" evidence="2">
    <location>
        <begin position="1"/>
        <end position="10"/>
    </location>
</feature>
<dbReference type="RefSeq" id="WP_272778422.1">
    <property type="nucleotide sequence ID" value="NZ_JAQQLI010000029.1"/>
</dbReference>